<comment type="subcellular location">
    <subcellularLocation>
        <location evidence="1">Membrane</location>
    </subcellularLocation>
</comment>
<dbReference type="SUPFAM" id="SSF49785">
    <property type="entry name" value="Galactose-binding domain-like"/>
    <property type="match status" value="1"/>
</dbReference>
<dbReference type="PROSITE" id="PS00138">
    <property type="entry name" value="SUBTILASE_SER"/>
    <property type="match status" value="1"/>
</dbReference>
<dbReference type="Gene3D" id="3.40.50.200">
    <property type="entry name" value="Peptidase S8/S53 domain"/>
    <property type="match status" value="1"/>
</dbReference>
<dbReference type="PROSITE" id="PS51892">
    <property type="entry name" value="SUBTILASE"/>
    <property type="match status" value="1"/>
</dbReference>
<dbReference type="AlphaFoldDB" id="A0AAW0GU50"/>
<gene>
    <name evidence="19" type="ORF">QCA50_003522</name>
</gene>
<keyword evidence="8" id="KW-0106">Calcium</keyword>
<evidence type="ECO:0000256" key="17">
    <source>
        <dbReference type="SAM" id="SignalP"/>
    </source>
</evidence>
<keyword evidence="20" id="KW-1185">Reference proteome</keyword>
<dbReference type="InterPro" id="IPR022398">
    <property type="entry name" value="Peptidase_S8_His-AS"/>
</dbReference>
<dbReference type="InterPro" id="IPR034182">
    <property type="entry name" value="Kexin/furin"/>
</dbReference>
<evidence type="ECO:0000256" key="4">
    <source>
        <dbReference type="ARBA" id="ARBA00022692"/>
    </source>
</evidence>
<dbReference type="GO" id="GO:0007323">
    <property type="term" value="P:peptide pheromone maturation"/>
    <property type="evidence" value="ECO:0007669"/>
    <property type="project" value="UniProtKB-ARBA"/>
</dbReference>
<dbReference type="PROSITE" id="PS00136">
    <property type="entry name" value="SUBTILASE_ASP"/>
    <property type="match status" value="1"/>
</dbReference>
<dbReference type="InterPro" id="IPR000209">
    <property type="entry name" value="Peptidase_S8/S53_dom"/>
</dbReference>
<feature type="compositionally biased region" description="Basic and acidic residues" evidence="15">
    <location>
        <begin position="677"/>
        <end position="689"/>
    </location>
</feature>
<dbReference type="InterPro" id="IPR002884">
    <property type="entry name" value="P_dom"/>
</dbReference>
<evidence type="ECO:0000256" key="14">
    <source>
        <dbReference type="PROSITE-ProRule" id="PRU01240"/>
    </source>
</evidence>
<feature type="region of interest" description="Disordered" evidence="15">
    <location>
        <begin position="647"/>
        <end position="726"/>
    </location>
</feature>
<reference evidence="19 20" key="1">
    <citation type="submission" date="2022-09" db="EMBL/GenBank/DDBJ databases">
        <authorList>
            <person name="Palmer J.M."/>
        </authorList>
    </citation>
    <scope>NUCLEOTIDE SEQUENCE [LARGE SCALE GENOMIC DNA]</scope>
    <source>
        <strain evidence="19 20">DSM 7382</strain>
    </source>
</reference>
<feature type="compositionally biased region" description="Low complexity" evidence="15">
    <location>
        <begin position="660"/>
        <end position="673"/>
    </location>
</feature>
<feature type="compositionally biased region" description="Acidic residues" evidence="15">
    <location>
        <begin position="803"/>
        <end position="812"/>
    </location>
</feature>
<dbReference type="PROSITE" id="PS51829">
    <property type="entry name" value="P_HOMO_B"/>
    <property type="match status" value="1"/>
</dbReference>
<evidence type="ECO:0000256" key="5">
    <source>
        <dbReference type="ARBA" id="ARBA00022729"/>
    </source>
</evidence>
<evidence type="ECO:0000256" key="15">
    <source>
        <dbReference type="SAM" id="MobiDB-lite"/>
    </source>
</evidence>
<dbReference type="InterPro" id="IPR036852">
    <property type="entry name" value="Peptidase_S8/S53_dom_sf"/>
</dbReference>
<keyword evidence="10 16" id="KW-0472">Membrane</keyword>
<dbReference type="EMBL" id="JASBNA010000003">
    <property type="protein sequence ID" value="KAK7693948.1"/>
    <property type="molecule type" value="Genomic_DNA"/>
</dbReference>
<keyword evidence="7 14" id="KW-0720">Serine protease</keyword>
<dbReference type="GO" id="GO:0004252">
    <property type="term" value="F:serine-type endopeptidase activity"/>
    <property type="evidence" value="ECO:0007669"/>
    <property type="project" value="UniProtKB-UniRule"/>
</dbReference>
<dbReference type="Pfam" id="PF00082">
    <property type="entry name" value="Peptidase_S8"/>
    <property type="match status" value="1"/>
</dbReference>
<feature type="compositionally biased region" description="Basic and acidic residues" evidence="15">
    <location>
        <begin position="851"/>
        <end position="876"/>
    </location>
</feature>
<keyword evidence="5 17" id="KW-0732">Signal</keyword>
<dbReference type="FunFam" id="2.60.120.260:FF:000026">
    <property type="entry name" value="proprotein convertase subtilisin/kexin type 7"/>
    <property type="match status" value="1"/>
</dbReference>
<dbReference type="PROSITE" id="PS00137">
    <property type="entry name" value="SUBTILASE_HIS"/>
    <property type="match status" value="1"/>
</dbReference>
<dbReference type="GO" id="GO:0016485">
    <property type="term" value="P:protein processing"/>
    <property type="evidence" value="ECO:0007669"/>
    <property type="project" value="TreeGrafter"/>
</dbReference>
<dbReference type="PANTHER" id="PTHR42884:SF14">
    <property type="entry name" value="NEUROENDOCRINE CONVERTASE 1"/>
    <property type="match status" value="1"/>
</dbReference>
<dbReference type="SUPFAM" id="SSF52743">
    <property type="entry name" value="Subtilisin-like"/>
    <property type="match status" value="1"/>
</dbReference>
<evidence type="ECO:0000256" key="2">
    <source>
        <dbReference type="ARBA" id="ARBA00005325"/>
    </source>
</evidence>
<evidence type="ECO:0000256" key="11">
    <source>
        <dbReference type="ARBA" id="ARBA00023145"/>
    </source>
</evidence>
<evidence type="ECO:0000256" key="7">
    <source>
        <dbReference type="ARBA" id="ARBA00022825"/>
    </source>
</evidence>
<proteinExistence type="inferred from homology"/>
<dbReference type="PROSITE" id="PS51257">
    <property type="entry name" value="PROKAR_LIPOPROTEIN"/>
    <property type="match status" value="1"/>
</dbReference>
<keyword evidence="4 16" id="KW-0812">Transmembrane</keyword>
<name>A0AAW0GU50_9APHY</name>
<evidence type="ECO:0000256" key="9">
    <source>
        <dbReference type="ARBA" id="ARBA00022989"/>
    </source>
</evidence>
<feature type="signal peptide" evidence="17">
    <location>
        <begin position="1"/>
        <end position="20"/>
    </location>
</feature>
<evidence type="ECO:0000313" key="19">
    <source>
        <dbReference type="EMBL" id="KAK7693948.1"/>
    </source>
</evidence>
<dbReference type="FunFam" id="3.40.50.200:FF:000005">
    <property type="entry name" value="Proprotein convertase subtilisin/kexin type 7"/>
    <property type="match status" value="1"/>
</dbReference>
<organism evidence="19 20">
    <name type="scientific">Cerrena zonata</name>
    <dbReference type="NCBI Taxonomy" id="2478898"/>
    <lineage>
        <taxon>Eukaryota</taxon>
        <taxon>Fungi</taxon>
        <taxon>Dikarya</taxon>
        <taxon>Basidiomycota</taxon>
        <taxon>Agaricomycotina</taxon>
        <taxon>Agaricomycetes</taxon>
        <taxon>Polyporales</taxon>
        <taxon>Cerrenaceae</taxon>
        <taxon>Cerrena</taxon>
    </lineage>
</organism>
<feature type="transmembrane region" description="Helical" evidence="16">
    <location>
        <begin position="741"/>
        <end position="762"/>
    </location>
</feature>
<dbReference type="GO" id="GO:0005802">
    <property type="term" value="C:trans-Golgi network"/>
    <property type="evidence" value="ECO:0007669"/>
    <property type="project" value="TreeGrafter"/>
</dbReference>
<dbReference type="Gene3D" id="2.60.120.260">
    <property type="entry name" value="Galactose-binding domain-like"/>
    <property type="match status" value="1"/>
</dbReference>
<evidence type="ECO:0000256" key="13">
    <source>
        <dbReference type="PIRSR" id="PIRSR615500-1"/>
    </source>
</evidence>
<dbReference type="PRINTS" id="PR00723">
    <property type="entry name" value="SUBTILISIN"/>
</dbReference>
<keyword evidence="9 16" id="KW-1133">Transmembrane helix</keyword>
<evidence type="ECO:0000256" key="10">
    <source>
        <dbReference type="ARBA" id="ARBA00023136"/>
    </source>
</evidence>
<feature type="region of interest" description="Disordered" evidence="15">
    <location>
        <begin position="128"/>
        <end position="154"/>
    </location>
</feature>
<feature type="active site" description="Charge relay system" evidence="13 14">
    <location>
        <position position="202"/>
    </location>
</feature>
<dbReference type="PANTHER" id="PTHR42884">
    <property type="entry name" value="PROPROTEIN CONVERTASE SUBTILISIN/KEXIN-RELATED"/>
    <property type="match status" value="1"/>
</dbReference>
<feature type="active site" description="Charge relay system" evidence="13 14">
    <location>
        <position position="240"/>
    </location>
</feature>
<comment type="similarity">
    <text evidence="2">Belongs to the peptidase S8 family. Furin subfamily.</text>
</comment>
<keyword evidence="11" id="KW-0865">Zymogen</keyword>
<protein>
    <recommendedName>
        <fullName evidence="18">P/Homo B domain-containing protein</fullName>
    </recommendedName>
</protein>
<keyword evidence="3 14" id="KW-0645">Protease</keyword>
<dbReference type="Pfam" id="PF01483">
    <property type="entry name" value="P_proprotein"/>
    <property type="match status" value="1"/>
</dbReference>
<dbReference type="InterPro" id="IPR023828">
    <property type="entry name" value="Peptidase_S8_Ser-AS"/>
</dbReference>
<accession>A0AAW0GU50</accession>
<feature type="region of interest" description="Disordered" evidence="15">
    <location>
        <begin position="799"/>
        <end position="892"/>
    </location>
</feature>
<keyword evidence="6 14" id="KW-0378">Hydrolase</keyword>
<feature type="chain" id="PRO_5043597798" description="P/Homo B domain-containing protein" evidence="17">
    <location>
        <begin position="21"/>
        <end position="892"/>
    </location>
</feature>
<dbReference type="CDD" id="cd04059">
    <property type="entry name" value="Peptidases_S8_Protein_convertases_Kexins_Furin-like"/>
    <property type="match status" value="1"/>
</dbReference>
<dbReference type="Proteomes" id="UP001385951">
    <property type="component" value="Unassembled WGS sequence"/>
</dbReference>
<dbReference type="InterPro" id="IPR023827">
    <property type="entry name" value="Peptidase_S8_Asp-AS"/>
</dbReference>
<dbReference type="InterPro" id="IPR015500">
    <property type="entry name" value="Peptidase_S8_subtilisin-rel"/>
</dbReference>
<feature type="domain" description="P/Homo B" evidence="18">
    <location>
        <begin position="488"/>
        <end position="634"/>
    </location>
</feature>
<feature type="active site" description="Charge relay system" evidence="13 14">
    <location>
        <position position="412"/>
    </location>
</feature>
<comment type="caution">
    <text evidence="19">The sequence shown here is derived from an EMBL/GenBank/DDBJ whole genome shotgun (WGS) entry which is preliminary data.</text>
</comment>
<evidence type="ECO:0000256" key="8">
    <source>
        <dbReference type="ARBA" id="ARBA00022837"/>
    </source>
</evidence>
<dbReference type="GO" id="GO:0000139">
    <property type="term" value="C:Golgi membrane"/>
    <property type="evidence" value="ECO:0007669"/>
    <property type="project" value="TreeGrafter"/>
</dbReference>
<evidence type="ECO:0000256" key="16">
    <source>
        <dbReference type="SAM" id="Phobius"/>
    </source>
</evidence>
<keyword evidence="12" id="KW-0325">Glycoprotein</keyword>
<evidence type="ECO:0000256" key="12">
    <source>
        <dbReference type="ARBA" id="ARBA00023180"/>
    </source>
</evidence>
<evidence type="ECO:0000256" key="1">
    <source>
        <dbReference type="ARBA" id="ARBA00004370"/>
    </source>
</evidence>
<sequence>MRLLPFSLILALLACDPVLGARPAKRHYTTHDYYVLEHNPNAGASLAETARSLGVEVVERAGELHNHWLVRTAKSPSQDLVGRDSEDRVYRALDEIRRRAESPLESRSEDASLSKRVSSSVKYLSRQELRQRVKRAPPPIPASRPQDSETASAVAQRLSIVDPEFTQQWHLVNDEFPQHMMNVTALWEMGITGKGVISALVDDGLDYNSDDIAANFYAEGSHDYNDHTDLPTPALFDDHHGTRCAGQIAAVKNNVCGVGIAYDSKVAGIRILSGPISDIDEAAALNYGYQNSSIYSCSWGPPDNGRAMEGPGYLIKKAMVNGIENGRGGKGSVFVFASGNGGRNGDQCNFDGYTNSIFSVTVAALDYRGLHPDYSEACAANMIVAYSSGSGNHIVTTDIGKNKCSHTHGGTSAAAPNAAGVFALALSARPDLSWRDVQHLCVRTAIRINPDDPDWEMTAAGRPFSYKYGYGSINGVDFVKAAQTWDLVKPQAWVDLPVVQLKDGAMDIFHAASGGEDIVVGGVTSTIQVTKDMLSSNNFEKLEHITIKVWITHSRRGDVEVELVSPKGIKSILAAKRYQDSANTGFPGWTFMTVKHWDEDPIGTWTIRVSDQNKEDESGKFLGWTMSLWGSVVDASKAKPWDVPLIDDTLPPIPNPETPTAPTATSKTHAKPTSHLPGDHGESEGEAHKPAFPGSTTSTSIGQAKPTDASDTLESAPSGSSTPTPDEGWFAELGNLVSNQAWFFIALGAVALFGAGVGIFFWRRAVRRRKNYSSLPGDDMAMGSVGGRRGTRTKELYDAFGEASDDEDADEETGLRPGRMEERSPNVGLTYHAGFLDDDTPSTAGGPPTSRYKDEPDLPPREPHVERSHSPDRDSHGSGSGDGSWEHASETR</sequence>
<evidence type="ECO:0000256" key="6">
    <source>
        <dbReference type="ARBA" id="ARBA00022801"/>
    </source>
</evidence>
<evidence type="ECO:0000259" key="18">
    <source>
        <dbReference type="PROSITE" id="PS51829"/>
    </source>
</evidence>
<evidence type="ECO:0000313" key="20">
    <source>
        <dbReference type="Proteomes" id="UP001385951"/>
    </source>
</evidence>
<feature type="compositionally biased region" description="Polar residues" evidence="15">
    <location>
        <begin position="709"/>
        <end position="724"/>
    </location>
</feature>
<dbReference type="InterPro" id="IPR008979">
    <property type="entry name" value="Galactose-bd-like_sf"/>
</dbReference>
<evidence type="ECO:0000256" key="3">
    <source>
        <dbReference type="ARBA" id="ARBA00022670"/>
    </source>
</evidence>